<reference evidence="1" key="1">
    <citation type="submission" date="2020-05" db="UniProtKB">
        <authorList>
            <consortium name="EnsemblMetazoa"/>
        </authorList>
    </citation>
    <scope>IDENTIFICATION</scope>
    <source>
        <strain evidence="1">BB02</strain>
    </source>
</reference>
<protein>
    <submittedName>
        <fullName evidence="1">Uncharacterized protein</fullName>
    </submittedName>
</protein>
<name>A0A2C9LU04_BIOGL</name>
<evidence type="ECO:0000313" key="1">
    <source>
        <dbReference type="EnsemblMetazoa" id="BGLB034854-PA"/>
    </source>
</evidence>
<sequence>METPFEGGCGTGWFGNYCQYKCHCKNSACDTNGDCVNVTCERGWFGYKCQYQDLSSLADTSRPSLVDGDDTTCNEDVYSSSVSLNLNTSFLFTWMRLVFKLKDPVLNVTVVFQEKETQQCHSQRILQVSENTLDIYCTMNMKIQQINITGHSIKYHTKTVSFLHS</sequence>
<proteinExistence type="predicted"/>
<dbReference type="AlphaFoldDB" id="A0A2C9LU04"/>
<evidence type="ECO:0000313" key="2">
    <source>
        <dbReference type="Proteomes" id="UP000076420"/>
    </source>
</evidence>
<dbReference type="KEGG" id="bgt:106050837"/>
<organism evidence="1 2">
    <name type="scientific">Biomphalaria glabrata</name>
    <name type="common">Bloodfluke planorb</name>
    <name type="synonym">Freshwater snail</name>
    <dbReference type="NCBI Taxonomy" id="6526"/>
    <lineage>
        <taxon>Eukaryota</taxon>
        <taxon>Metazoa</taxon>
        <taxon>Spiralia</taxon>
        <taxon>Lophotrochozoa</taxon>
        <taxon>Mollusca</taxon>
        <taxon>Gastropoda</taxon>
        <taxon>Heterobranchia</taxon>
        <taxon>Euthyneura</taxon>
        <taxon>Panpulmonata</taxon>
        <taxon>Hygrophila</taxon>
        <taxon>Lymnaeoidea</taxon>
        <taxon>Planorbidae</taxon>
        <taxon>Biomphalaria</taxon>
    </lineage>
</organism>
<gene>
    <name evidence="1" type="primary">106050837</name>
</gene>
<accession>A0A2C9LU04</accession>
<dbReference type="VEuPathDB" id="VectorBase:BGLB034854"/>
<dbReference type="Proteomes" id="UP000076420">
    <property type="component" value="Unassembled WGS sequence"/>
</dbReference>
<dbReference type="EnsemblMetazoa" id="BGLB034854-RA">
    <property type="protein sequence ID" value="BGLB034854-PA"/>
    <property type="gene ID" value="BGLB034854"/>
</dbReference>
<dbReference type="VEuPathDB" id="VectorBase:BGLAX_028478"/>